<protein>
    <submittedName>
        <fullName evidence="1">Uncharacterized protein</fullName>
    </submittedName>
</protein>
<dbReference type="Proteomes" id="UP001152320">
    <property type="component" value="Chromosome 16"/>
</dbReference>
<comment type="caution">
    <text evidence="1">The sequence shown here is derived from an EMBL/GenBank/DDBJ whole genome shotgun (WGS) entry which is preliminary data.</text>
</comment>
<dbReference type="EMBL" id="JAIZAY010000016">
    <property type="protein sequence ID" value="KAJ8026578.1"/>
    <property type="molecule type" value="Genomic_DNA"/>
</dbReference>
<name>A0A9Q0YQE3_HOLLE</name>
<evidence type="ECO:0000313" key="1">
    <source>
        <dbReference type="EMBL" id="KAJ8026578.1"/>
    </source>
</evidence>
<dbReference type="AlphaFoldDB" id="A0A9Q0YQE3"/>
<gene>
    <name evidence="1" type="ORF">HOLleu_31454</name>
</gene>
<proteinExistence type="predicted"/>
<evidence type="ECO:0000313" key="2">
    <source>
        <dbReference type="Proteomes" id="UP001152320"/>
    </source>
</evidence>
<keyword evidence="2" id="KW-1185">Reference proteome</keyword>
<sequence length="167" mass="18592">MGKAVAPEKRNSRCFSKLGDGIVNGRPRATAQLQENGRCGLCRTPPKNYTVNHQEGYRNEASHRARRETVNNPSVPCYWCALENVIQESVCDLTQCPIKYGTDHGVECKLIGYNASNPMCVNVWSSYEDCNCTNSNYRISASGQTYWCNLGGSWDQSLENLTCLGKP</sequence>
<reference evidence="1" key="1">
    <citation type="submission" date="2021-10" db="EMBL/GenBank/DDBJ databases">
        <title>Tropical sea cucumber genome reveals ecological adaptation and Cuvierian tubules defense mechanism.</title>
        <authorList>
            <person name="Chen T."/>
        </authorList>
    </citation>
    <scope>NUCLEOTIDE SEQUENCE</scope>
    <source>
        <strain evidence="1">Nanhai2018</strain>
        <tissue evidence="1">Muscle</tissue>
    </source>
</reference>
<organism evidence="1 2">
    <name type="scientific">Holothuria leucospilota</name>
    <name type="common">Black long sea cucumber</name>
    <name type="synonym">Mertensiothuria leucospilota</name>
    <dbReference type="NCBI Taxonomy" id="206669"/>
    <lineage>
        <taxon>Eukaryota</taxon>
        <taxon>Metazoa</taxon>
        <taxon>Echinodermata</taxon>
        <taxon>Eleutherozoa</taxon>
        <taxon>Echinozoa</taxon>
        <taxon>Holothuroidea</taxon>
        <taxon>Aspidochirotacea</taxon>
        <taxon>Aspidochirotida</taxon>
        <taxon>Holothuriidae</taxon>
        <taxon>Holothuria</taxon>
    </lineage>
</organism>
<accession>A0A9Q0YQE3</accession>